<proteinExistence type="predicted"/>
<dbReference type="InterPro" id="IPR007569">
    <property type="entry name" value="DUF559"/>
</dbReference>
<feature type="domain" description="DUF559" evidence="1">
    <location>
        <begin position="15"/>
        <end position="122"/>
    </location>
</feature>
<dbReference type="PANTHER" id="PTHR38590:SF1">
    <property type="entry name" value="BLL0828 PROTEIN"/>
    <property type="match status" value="1"/>
</dbReference>
<dbReference type="EMBL" id="BTPD01000006">
    <property type="protein sequence ID" value="GMQ29554.1"/>
    <property type="molecule type" value="Genomic_DNA"/>
</dbReference>
<evidence type="ECO:0000313" key="3">
    <source>
        <dbReference type="Proteomes" id="UP001338309"/>
    </source>
</evidence>
<dbReference type="SUPFAM" id="SSF52980">
    <property type="entry name" value="Restriction endonuclease-like"/>
    <property type="match status" value="1"/>
</dbReference>
<evidence type="ECO:0000259" key="1">
    <source>
        <dbReference type="Pfam" id="PF04480"/>
    </source>
</evidence>
<comment type="caution">
    <text evidence="2">The sequence shown here is derived from an EMBL/GenBank/DDBJ whole genome shotgun (WGS) entry which is preliminary data.</text>
</comment>
<organism evidence="2 3">
    <name type="scientific">Algoriphagus confluentis</name>
    <dbReference type="NCBI Taxonomy" id="1697556"/>
    <lineage>
        <taxon>Bacteria</taxon>
        <taxon>Pseudomonadati</taxon>
        <taxon>Bacteroidota</taxon>
        <taxon>Cytophagia</taxon>
        <taxon>Cytophagales</taxon>
        <taxon>Cyclobacteriaceae</taxon>
        <taxon>Algoriphagus</taxon>
    </lineage>
</organism>
<dbReference type="Proteomes" id="UP001338309">
    <property type="component" value="Unassembled WGS sequence"/>
</dbReference>
<name>A0ABQ6PNL8_9BACT</name>
<dbReference type="InterPro" id="IPR047216">
    <property type="entry name" value="Endonuclease_DUF559_bact"/>
</dbReference>
<dbReference type="Gene3D" id="3.40.960.10">
    <property type="entry name" value="VSR Endonuclease"/>
    <property type="match status" value="1"/>
</dbReference>
<dbReference type="InterPro" id="IPR011335">
    <property type="entry name" value="Restrct_endonuc-II-like"/>
</dbReference>
<sequence length="132" mass="15784">MSYSENLFYGAPPEIQRRARELKKQMTPSEEVLWNFLKNKSLQGLKFRRQHPIKNYIVDFYCHQQKLVIEVDGSIHDQIDQKEYDLGRTSVLEEFGLIVIRFRNEEVLDSFESVIERILEYLIPRQPSRHGE</sequence>
<dbReference type="PANTHER" id="PTHR38590">
    <property type="entry name" value="BLL0828 PROTEIN"/>
    <property type="match status" value="1"/>
</dbReference>
<dbReference type="CDD" id="cd01038">
    <property type="entry name" value="Endonuclease_DUF559"/>
    <property type="match status" value="1"/>
</dbReference>
<reference evidence="2 3" key="1">
    <citation type="submission" date="2023-08" db="EMBL/GenBank/DDBJ databases">
        <title>Draft genome sequence of Algoriphagus confluentis.</title>
        <authorList>
            <person name="Takatani N."/>
            <person name="Hosokawa M."/>
            <person name="Sawabe T."/>
        </authorList>
    </citation>
    <scope>NUCLEOTIDE SEQUENCE [LARGE SCALE GENOMIC DNA]</scope>
    <source>
        <strain evidence="2 3">NBRC 111222</strain>
    </source>
</reference>
<protein>
    <recommendedName>
        <fullName evidence="1">DUF559 domain-containing protein</fullName>
    </recommendedName>
</protein>
<keyword evidence="3" id="KW-1185">Reference proteome</keyword>
<gene>
    <name evidence="2" type="ORF">Aconfl_21970</name>
</gene>
<accession>A0ABQ6PNL8</accession>
<dbReference type="RefSeq" id="WP_338224274.1">
    <property type="nucleotide sequence ID" value="NZ_BTPD01000006.1"/>
</dbReference>
<dbReference type="Pfam" id="PF04480">
    <property type="entry name" value="DUF559"/>
    <property type="match status" value="1"/>
</dbReference>
<evidence type="ECO:0000313" key="2">
    <source>
        <dbReference type="EMBL" id="GMQ29554.1"/>
    </source>
</evidence>